<accession>A0A2W5SQY1</accession>
<evidence type="ECO:0000313" key="8">
    <source>
        <dbReference type="EMBL" id="PZR05130.1"/>
    </source>
</evidence>
<gene>
    <name evidence="8" type="ORF">DI536_33075</name>
</gene>
<evidence type="ECO:0000259" key="6">
    <source>
        <dbReference type="Pfam" id="PF00108"/>
    </source>
</evidence>
<comment type="caution">
    <text evidence="8">The sequence shown here is derived from an EMBL/GenBank/DDBJ whole genome shotgun (WGS) entry which is preliminary data.</text>
</comment>
<dbReference type="GO" id="GO:0003988">
    <property type="term" value="F:acetyl-CoA C-acyltransferase activity"/>
    <property type="evidence" value="ECO:0007669"/>
    <property type="project" value="UniProtKB-ARBA"/>
</dbReference>
<protein>
    <submittedName>
        <fullName evidence="8">Acetyl-CoA C-acyltransferase</fullName>
    </submittedName>
</protein>
<evidence type="ECO:0000256" key="1">
    <source>
        <dbReference type="ARBA" id="ARBA00010982"/>
    </source>
</evidence>
<dbReference type="InterPro" id="IPR020616">
    <property type="entry name" value="Thiolase_N"/>
</dbReference>
<dbReference type="AlphaFoldDB" id="A0A2W5SQY1"/>
<dbReference type="PROSITE" id="PS00737">
    <property type="entry name" value="THIOLASE_2"/>
    <property type="match status" value="1"/>
</dbReference>
<evidence type="ECO:0000259" key="7">
    <source>
        <dbReference type="Pfam" id="PF02803"/>
    </source>
</evidence>
<dbReference type="InterPro" id="IPR050521">
    <property type="entry name" value="3-ketoacyl-CoA_Thiolase"/>
</dbReference>
<keyword evidence="2 5" id="KW-0808">Transferase</keyword>
<evidence type="ECO:0000256" key="3">
    <source>
        <dbReference type="ARBA" id="ARBA00023315"/>
    </source>
</evidence>
<dbReference type="Pfam" id="PF00108">
    <property type="entry name" value="Thiolase_N"/>
    <property type="match status" value="1"/>
</dbReference>
<sequence>MTESKRVFLAAGGRTPFTRVDGALAKLDVISASAHVLKNLGSRVSGNLDGVIWGSVAQHVAVSNLAREAVLDAGLSWDIPAHSVVMACSTSMVASFDAAGFVARGRGSLFAAGGVELMSRVQVGLTQGLSDTIRRVSQAKNLQARFEVLGKLRGKDIRLDVPRIANRVTGKSMGEHQEETNKVWKISREDQDLWSFESHKRAVAAQDRGFFKPEIIETEGTATDAFPRRDSTIEKLAKLKPSFDKVNGTITAGSASPLTDGAAGIFVASEEGLARLPAGTPAVELVDYEVCAVDSRVHGLLMAPSFGMPRLLGRNGLKYEDVRLYEIHEAFASQVLVHMAAWENTEYLAKFGVDRSTFGRFPKENANPNGGSVALGHPFAATGARILSQAVRELVDLPGGSYAIVSICADGGLGTIALLRKPA</sequence>
<comment type="similarity">
    <text evidence="1 5">Belongs to the thiolase-like superfamily. Thiolase family.</text>
</comment>
<dbReference type="Proteomes" id="UP000249061">
    <property type="component" value="Unassembled WGS sequence"/>
</dbReference>
<dbReference type="InterPro" id="IPR002155">
    <property type="entry name" value="Thiolase"/>
</dbReference>
<dbReference type="PANTHER" id="PTHR42689">
    <property type="entry name" value="ACETYL-COA ACYLTRANSFERASE FADA2 (3-KETOACYL-COA THIOLASE) (BETA-KETOTHIOLASE)-RELATED"/>
    <property type="match status" value="1"/>
</dbReference>
<keyword evidence="3 5" id="KW-0012">Acyltransferase</keyword>
<dbReference type="Gene3D" id="3.40.47.10">
    <property type="match status" value="1"/>
</dbReference>
<dbReference type="CDD" id="cd00751">
    <property type="entry name" value="thiolase"/>
    <property type="match status" value="1"/>
</dbReference>
<dbReference type="InterPro" id="IPR016039">
    <property type="entry name" value="Thiolase-like"/>
</dbReference>
<dbReference type="InterPro" id="IPR020617">
    <property type="entry name" value="Thiolase_C"/>
</dbReference>
<evidence type="ECO:0000256" key="5">
    <source>
        <dbReference type="RuleBase" id="RU003557"/>
    </source>
</evidence>
<dbReference type="NCBIfam" id="TIGR01930">
    <property type="entry name" value="AcCoA-C-Actrans"/>
    <property type="match status" value="1"/>
</dbReference>
<evidence type="ECO:0000256" key="2">
    <source>
        <dbReference type="ARBA" id="ARBA00022679"/>
    </source>
</evidence>
<feature type="active site" description="Acyl-thioester intermediate" evidence="4">
    <location>
        <position position="88"/>
    </location>
</feature>
<proteinExistence type="inferred from homology"/>
<evidence type="ECO:0000313" key="9">
    <source>
        <dbReference type="Proteomes" id="UP000249061"/>
    </source>
</evidence>
<feature type="domain" description="Thiolase N-terminal" evidence="6">
    <location>
        <begin position="7"/>
        <end position="271"/>
    </location>
</feature>
<feature type="active site" description="Proton acceptor" evidence="4">
    <location>
        <position position="408"/>
    </location>
</feature>
<dbReference type="GO" id="GO:0005829">
    <property type="term" value="C:cytosol"/>
    <property type="evidence" value="ECO:0007669"/>
    <property type="project" value="TreeGrafter"/>
</dbReference>
<organism evidence="8 9">
    <name type="scientific">Archangium gephyra</name>
    <dbReference type="NCBI Taxonomy" id="48"/>
    <lineage>
        <taxon>Bacteria</taxon>
        <taxon>Pseudomonadati</taxon>
        <taxon>Myxococcota</taxon>
        <taxon>Myxococcia</taxon>
        <taxon>Myxococcales</taxon>
        <taxon>Cystobacterineae</taxon>
        <taxon>Archangiaceae</taxon>
        <taxon>Archangium</taxon>
    </lineage>
</organism>
<dbReference type="PANTHER" id="PTHR42689:SF1">
    <property type="entry name" value="ACETYL-COA ACYLTRANSFERASE FADA2 (3-KETOACYL-COA THIOLASE) (BETA-KETOTHIOLASE)-RELATED"/>
    <property type="match status" value="1"/>
</dbReference>
<dbReference type="InterPro" id="IPR020613">
    <property type="entry name" value="Thiolase_CS"/>
</dbReference>
<feature type="active site" description="Proton acceptor" evidence="4">
    <location>
        <position position="377"/>
    </location>
</feature>
<reference evidence="8 9" key="1">
    <citation type="submission" date="2017-08" db="EMBL/GenBank/DDBJ databases">
        <title>Infants hospitalized years apart are colonized by the same room-sourced microbial strains.</title>
        <authorList>
            <person name="Brooks B."/>
            <person name="Olm M.R."/>
            <person name="Firek B.A."/>
            <person name="Baker R."/>
            <person name="Thomas B.C."/>
            <person name="Morowitz M.J."/>
            <person name="Banfield J.F."/>
        </authorList>
    </citation>
    <scope>NUCLEOTIDE SEQUENCE [LARGE SCALE GENOMIC DNA]</scope>
    <source>
        <strain evidence="8">S2_003_000_R2_14</strain>
    </source>
</reference>
<dbReference type="EMBL" id="QFQP01000048">
    <property type="protein sequence ID" value="PZR05130.1"/>
    <property type="molecule type" value="Genomic_DNA"/>
</dbReference>
<name>A0A2W5SQY1_9BACT</name>
<dbReference type="PIRSF" id="PIRSF000429">
    <property type="entry name" value="Ac-CoA_Ac_transf"/>
    <property type="match status" value="1"/>
</dbReference>
<dbReference type="SUPFAM" id="SSF53901">
    <property type="entry name" value="Thiolase-like"/>
    <property type="match status" value="2"/>
</dbReference>
<dbReference type="Pfam" id="PF02803">
    <property type="entry name" value="Thiolase_C"/>
    <property type="match status" value="1"/>
</dbReference>
<evidence type="ECO:0000256" key="4">
    <source>
        <dbReference type="PIRSR" id="PIRSR000429-1"/>
    </source>
</evidence>
<feature type="domain" description="Thiolase C-terminal" evidence="7">
    <location>
        <begin position="281"/>
        <end position="419"/>
    </location>
</feature>